<reference evidence="4 5" key="1">
    <citation type="submission" date="2016-10" db="EMBL/GenBank/DDBJ databases">
        <authorList>
            <person name="de Groot N.N."/>
        </authorList>
    </citation>
    <scope>NUCLEOTIDE SEQUENCE [LARGE SCALE GENOMIC DNA]</scope>
    <source>
        <strain evidence="4 5">IPL20</strain>
    </source>
</reference>
<dbReference type="InterPro" id="IPR051545">
    <property type="entry name" value="NAD(P)H_dehydrogenase_qn"/>
</dbReference>
<dbReference type="EMBL" id="FPCK01000004">
    <property type="protein sequence ID" value="SFV38848.1"/>
    <property type="molecule type" value="Genomic_DNA"/>
</dbReference>
<accession>A0A1I7NWA0</accession>
<evidence type="ECO:0000259" key="3">
    <source>
        <dbReference type="Pfam" id="PF02525"/>
    </source>
</evidence>
<dbReference type="PANTHER" id="PTHR10204">
    <property type="entry name" value="NAD P H OXIDOREDUCTASE-RELATED"/>
    <property type="match status" value="1"/>
</dbReference>
<dbReference type="AlphaFoldDB" id="A0A1I7NWA0"/>
<name>A0A1I7NWA0_9HYPH</name>
<dbReference type="OrthoDB" id="9798454at2"/>
<keyword evidence="2" id="KW-0560">Oxidoreductase</keyword>
<sequence>MRVHLVQCHPLAESLNAHLAGTIAQWLLERGHEVDRLDLAVHGFSPSLTPEERRGYYAAPFTPPDIAPLQERLGQADCLILVFPTWWFSMPALLKGWFDRVWAPGFAYHHGTPIKPLLTGLKSVLVVTTLGSPWWIDRLLMRQPVRKVLRTALIGACAPKARFGMLSLYGAEEVDAGQLARFEGRIKKALAGLS</sequence>
<dbReference type="GO" id="GO:0003955">
    <property type="term" value="F:NAD(P)H dehydrogenase (quinone) activity"/>
    <property type="evidence" value="ECO:0007669"/>
    <property type="project" value="TreeGrafter"/>
</dbReference>
<dbReference type="GO" id="GO:0005829">
    <property type="term" value="C:cytosol"/>
    <property type="evidence" value="ECO:0007669"/>
    <property type="project" value="TreeGrafter"/>
</dbReference>
<feature type="domain" description="Flavodoxin-like fold" evidence="3">
    <location>
        <begin position="1"/>
        <end position="137"/>
    </location>
</feature>
<proteinExistence type="inferred from homology"/>
<dbReference type="SUPFAM" id="SSF52218">
    <property type="entry name" value="Flavoproteins"/>
    <property type="match status" value="1"/>
</dbReference>
<dbReference type="PANTHER" id="PTHR10204:SF34">
    <property type="entry name" value="NAD(P)H DEHYDROGENASE [QUINONE] 1 ISOFORM 1"/>
    <property type="match status" value="1"/>
</dbReference>
<comment type="similarity">
    <text evidence="1">Belongs to the NAD(P)H dehydrogenase (quinone) family.</text>
</comment>
<dbReference type="InterPro" id="IPR003680">
    <property type="entry name" value="Flavodoxin_fold"/>
</dbReference>
<gene>
    <name evidence="4" type="ORF">SAMN05216456_3650</name>
</gene>
<dbReference type="Proteomes" id="UP000199074">
    <property type="component" value="Unassembled WGS sequence"/>
</dbReference>
<dbReference type="RefSeq" id="WP_092427135.1">
    <property type="nucleotide sequence ID" value="NZ_FPCK01000004.1"/>
</dbReference>
<protein>
    <submittedName>
        <fullName evidence="4">Putative NADPH-quinone reductase (Modulator of drug activity B)</fullName>
    </submittedName>
</protein>
<evidence type="ECO:0000313" key="5">
    <source>
        <dbReference type="Proteomes" id="UP000199074"/>
    </source>
</evidence>
<evidence type="ECO:0000256" key="2">
    <source>
        <dbReference type="ARBA" id="ARBA00023002"/>
    </source>
</evidence>
<evidence type="ECO:0000313" key="4">
    <source>
        <dbReference type="EMBL" id="SFV38848.1"/>
    </source>
</evidence>
<dbReference type="Gene3D" id="3.40.50.360">
    <property type="match status" value="1"/>
</dbReference>
<keyword evidence="5" id="KW-1185">Reference proteome</keyword>
<organism evidence="4 5">
    <name type="scientific">Devosia crocina</name>
    <dbReference type="NCBI Taxonomy" id="429728"/>
    <lineage>
        <taxon>Bacteria</taxon>
        <taxon>Pseudomonadati</taxon>
        <taxon>Pseudomonadota</taxon>
        <taxon>Alphaproteobacteria</taxon>
        <taxon>Hyphomicrobiales</taxon>
        <taxon>Devosiaceae</taxon>
        <taxon>Devosia</taxon>
    </lineage>
</organism>
<dbReference type="STRING" id="429728.SAMN05216456_3650"/>
<dbReference type="Pfam" id="PF02525">
    <property type="entry name" value="Flavodoxin_2"/>
    <property type="match status" value="1"/>
</dbReference>
<evidence type="ECO:0000256" key="1">
    <source>
        <dbReference type="ARBA" id="ARBA00006252"/>
    </source>
</evidence>
<dbReference type="InterPro" id="IPR029039">
    <property type="entry name" value="Flavoprotein-like_sf"/>
</dbReference>